<dbReference type="RefSeq" id="XP_001356140.3">
    <property type="nucleotide sequence ID" value="XM_001356104.4"/>
</dbReference>
<dbReference type="KEGG" id="dpo:4816351"/>
<feature type="compositionally biased region" description="Polar residues" evidence="1">
    <location>
        <begin position="35"/>
        <end position="51"/>
    </location>
</feature>
<proteinExistence type="predicted"/>
<evidence type="ECO:0000313" key="4">
    <source>
        <dbReference type="RefSeq" id="XP_001356140.3"/>
    </source>
</evidence>
<gene>
    <name evidence="4" type="primary">LOC4816351</name>
</gene>
<feature type="compositionally biased region" description="Basic and acidic residues" evidence="1">
    <location>
        <begin position="13"/>
        <end position="22"/>
    </location>
</feature>
<feature type="compositionally biased region" description="Basic residues" evidence="1">
    <location>
        <begin position="23"/>
        <end position="34"/>
    </location>
</feature>
<protein>
    <recommendedName>
        <fullName evidence="2">DUF4729 domain-containing protein</fullName>
    </recommendedName>
</protein>
<name>A0A6I8UIU3_DROPS</name>
<dbReference type="Pfam" id="PF15866">
    <property type="entry name" value="DUF4729"/>
    <property type="match status" value="1"/>
</dbReference>
<dbReference type="InterPro" id="IPR031732">
    <property type="entry name" value="DUF4729"/>
</dbReference>
<sequence>MSILLPTFHSTSNKKDFNDPRQSKSKKRQGRRGNQHIQNTQSYSSFNQPISEASTSEDRFLRLNRYEYKSTTSQSSIRKSSLFETIRNNSNWSRPRLIHCPCHACHCSLDPSGLLGHYLRDHLLGMGVPFAEVSPEQKVSLCCHISSLEHDVNTLLGVFGYRRSGLNPLKCARNNHLPAEYRQYSQHGVLMVFGCRTQHSLLWHRKPAMEDVLAVWVSTPLQDVSVCIRLLVQAEQSSRSYSKHLKARSVCATQDCKEFIKTDSNAILISFADLRGLMDLDVWQQLLTVDLKLLGEQIK</sequence>
<accession>A0A6I8UIU3</accession>
<evidence type="ECO:0000256" key="1">
    <source>
        <dbReference type="SAM" id="MobiDB-lite"/>
    </source>
</evidence>
<evidence type="ECO:0000313" key="3">
    <source>
        <dbReference type="Proteomes" id="UP000001819"/>
    </source>
</evidence>
<reference evidence="4" key="1">
    <citation type="submission" date="2025-08" db="UniProtKB">
        <authorList>
            <consortium name="RefSeq"/>
        </authorList>
    </citation>
    <scope>IDENTIFICATION</scope>
    <source>
        <strain evidence="4">MV-25-SWS-2005</strain>
        <tissue evidence="4">Whole body</tissue>
    </source>
</reference>
<evidence type="ECO:0000259" key="2">
    <source>
        <dbReference type="Pfam" id="PF15866"/>
    </source>
</evidence>
<feature type="domain" description="DUF4729" evidence="2">
    <location>
        <begin position="99"/>
        <end position="279"/>
    </location>
</feature>
<dbReference type="ExpressionAtlas" id="A0A6I8UIU3">
    <property type="expression patterns" value="baseline"/>
</dbReference>
<dbReference type="InParanoid" id="A0A6I8UIU3"/>
<feature type="region of interest" description="Disordered" evidence="1">
    <location>
        <begin position="1"/>
        <end position="51"/>
    </location>
</feature>
<organism evidence="3 4">
    <name type="scientific">Drosophila pseudoobscura pseudoobscura</name>
    <name type="common">Fruit fly</name>
    <dbReference type="NCBI Taxonomy" id="46245"/>
    <lineage>
        <taxon>Eukaryota</taxon>
        <taxon>Metazoa</taxon>
        <taxon>Ecdysozoa</taxon>
        <taxon>Arthropoda</taxon>
        <taxon>Hexapoda</taxon>
        <taxon>Insecta</taxon>
        <taxon>Pterygota</taxon>
        <taxon>Neoptera</taxon>
        <taxon>Endopterygota</taxon>
        <taxon>Diptera</taxon>
        <taxon>Brachycera</taxon>
        <taxon>Muscomorpha</taxon>
        <taxon>Ephydroidea</taxon>
        <taxon>Drosophilidae</taxon>
        <taxon>Drosophila</taxon>
        <taxon>Sophophora</taxon>
    </lineage>
</organism>
<dbReference type="Proteomes" id="UP000001819">
    <property type="component" value="Chromosome 4"/>
</dbReference>
<dbReference type="AlphaFoldDB" id="A0A6I8UIU3"/>
<keyword evidence="3" id="KW-1185">Reference proteome</keyword>